<feature type="non-terminal residue" evidence="2">
    <location>
        <position position="140"/>
    </location>
</feature>
<name>A0ABP0JX39_9DINO</name>
<accession>A0ABP0JX39</accession>
<feature type="compositionally biased region" description="Low complexity" evidence="1">
    <location>
        <begin position="130"/>
        <end position="140"/>
    </location>
</feature>
<feature type="compositionally biased region" description="Basic and acidic residues" evidence="1">
    <location>
        <begin position="118"/>
        <end position="128"/>
    </location>
</feature>
<feature type="region of interest" description="Disordered" evidence="1">
    <location>
        <begin position="118"/>
        <end position="140"/>
    </location>
</feature>
<evidence type="ECO:0000313" key="3">
    <source>
        <dbReference type="EMBL" id="CAK9018949.1"/>
    </source>
</evidence>
<evidence type="ECO:0000313" key="2">
    <source>
        <dbReference type="EMBL" id="CAK9018947.1"/>
    </source>
</evidence>
<comment type="caution">
    <text evidence="2">The sequence shown here is derived from an EMBL/GenBank/DDBJ whole genome shotgun (WGS) entry which is preliminary data.</text>
</comment>
<evidence type="ECO:0000256" key="1">
    <source>
        <dbReference type="SAM" id="MobiDB-lite"/>
    </source>
</evidence>
<protein>
    <submittedName>
        <fullName evidence="2">Uncharacterized protein</fullName>
    </submittedName>
</protein>
<dbReference type="EMBL" id="CAXAMN010006741">
    <property type="protein sequence ID" value="CAK9018949.1"/>
    <property type="molecule type" value="Genomic_DNA"/>
</dbReference>
<reference evidence="2 4" key="1">
    <citation type="submission" date="2024-02" db="EMBL/GenBank/DDBJ databases">
        <authorList>
            <person name="Chen Y."/>
            <person name="Shah S."/>
            <person name="Dougan E. K."/>
            <person name="Thang M."/>
            <person name="Chan C."/>
        </authorList>
    </citation>
    <scope>NUCLEOTIDE SEQUENCE [LARGE SCALE GENOMIC DNA]</scope>
</reference>
<dbReference type="EMBL" id="CAXAMN010006740">
    <property type="protein sequence ID" value="CAK9018947.1"/>
    <property type="molecule type" value="Genomic_DNA"/>
</dbReference>
<gene>
    <name evidence="2" type="ORF">CCMP2556_LOCUS13483</name>
    <name evidence="3" type="ORF">CCMP2556_LOCUS13484</name>
</gene>
<proteinExistence type="predicted"/>
<dbReference type="Proteomes" id="UP001642484">
    <property type="component" value="Unassembled WGS sequence"/>
</dbReference>
<keyword evidence="4" id="KW-1185">Reference proteome</keyword>
<organism evidence="2 4">
    <name type="scientific">Durusdinium trenchii</name>
    <dbReference type="NCBI Taxonomy" id="1381693"/>
    <lineage>
        <taxon>Eukaryota</taxon>
        <taxon>Sar</taxon>
        <taxon>Alveolata</taxon>
        <taxon>Dinophyceae</taxon>
        <taxon>Suessiales</taxon>
        <taxon>Symbiodiniaceae</taxon>
        <taxon>Durusdinium</taxon>
    </lineage>
</organism>
<sequence>MAWQQPNQWNWGSSWTADGKRYYKRDADGNRATPGYLNRQEESFKNLKEKLRLAEEKVETREKEVKSEKSEKEKLLREKLDLQAQLFKERTEKEDLRTRGRTLLLRLQKTNEELRKKIEALERKKDTEGSSSSSSSSTSK</sequence>
<evidence type="ECO:0000313" key="4">
    <source>
        <dbReference type="Proteomes" id="UP001642484"/>
    </source>
</evidence>